<accession>A0ABQ0KZD4</accession>
<gene>
    <name evidence="2" type="ORF">MCHLO_00578</name>
</gene>
<evidence type="ECO:0000313" key="3">
    <source>
        <dbReference type="Proteomes" id="UP000815677"/>
    </source>
</evidence>
<reference evidence="2" key="1">
    <citation type="submission" date="2014-09" db="EMBL/GenBank/DDBJ databases">
        <title>Genome sequence of the luminous mushroom Mycena chlorophos for searching fungal bioluminescence genes.</title>
        <authorList>
            <person name="Tanaka Y."/>
            <person name="Kasuga D."/>
            <person name="Oba Y."/>
            <person name="Hase S."/>
            <person name="Sato K."/>
            <person name="Oba Y."/>
            <person name="Sakakibara Y."/>
        </authorList>
    </citation>
    <scope>NUCLEOTIDE SEQUENCE</scope>
</reference>
<evidence type="ECO:0000313" key="2">
    <source>
        <dbReference type="EMBL" id="GAT42881.1"/>
    </source>
</evidence>
<proteinExistence type="predicted"/>
<feature type="compositionally biased region" description="Gly residues" evidence="1">
    <location>
        <begin position="420"/>
        <end position="430"/>
    </location>
</feature>
<dbReference type="Proteomes" id="UP000815677">
    <property type="component" value="Unassembled WGS sequence"/>
</dbReference>
<feature type="compositionally biased region" description="Acidic residues" evidence="1">
    <location>
        <begin position="371"/>
        <end position="392"/>
    </location>
</feature>
<evidence type="ECO:0000256" key="1">
    <source>
        <dbReference type="SAM" id="MobiDB-lite"/>
    </source>
</evidence>
<feature type="region of interest" description="Disordered" evidence="1">
    <location>
        <begin position="361"/>
        <end position="452"/>
    </location>
</feature>
<feature type="compositionally biased region" description="Basic and acidic residues" evidence="1">
    <location>
        <begin position="15"/>
        <end position="24"/>
    </location>
</feature>
<sequence>MPPKTQTSSQLDPQAKAKDGHDKWAPFGAIASHKLAPDQSAKADAEYLYKIQFTKSKKNSWVAEKDFNRRGQDLIAEYWDRVHTQTQIEKQAARGSKAGSSKSPSKRIELNHGAKMELAENANGFCAVCNRPSPHGHKCHVIDAATTKQHAMLGILRDLGLTVRDSDVDTTAAANGFFACPNCHAATVNTQLIWTPAEPVLEFMVNAVEKDKVSPSELVAVTLGDDTLAPFLGHYHLVSLVPTETNTPGLDVRFPAPAELSARDDDDDEVLYHVWDQTLVSHPRFDTTYHSRILSLDNPWHKYRLWKMPHFNLLFILAVAWHAIKRDTFLLCKPNITGFHKEILGLLGRLEAVLVLAKPPPVSKKRRREDDGDDEDDDGKNDDGDDDGDYDDNAGQASKPKRGGRSGTHGGRSGLRRGRSGGGRSGGGGSQAKKPPKKRQRGPDREDAVRVVEDDHVQAIDKEVTIQEEFCTGSDDSHVPSSTNFVYGAEYLPEWHLRPAPPRAKQQQETDPPVAQTVTPEADLVKYVTDWWQNVELAGCLGPPN</sequence>
<protein>
    <submittedName>
        <fullName evidence="2">Uncharacterized protein</fullName>
    </submittedName>
</protein>
<feature type="region of interest" description="Disordered" evidence="1">
    <location>
        <begin position="1"/>
        <end position="24"/>
    </location>
</feature>
<name>A0ABQ0KZD4_MYCCL</name>
<keyword evidence="3" id="KW-1185">Reference proteome</keyword>
<feature type="compositionally biased region" description="Basic and acidic residues" evidence="1">
    <location>
        <begin position="441"/>
        <end position="452"/>
    </location>
</feature>
<dbReference type="EMBL" id="DF838371">
    <property type="protein sequence ID" value="GAT42881.1"/>
    <property type="molecule type" value="Genomic_DNA"/>
</dbReference>
<feature type="compositionally biased region" description="Polar residues" evidence="1">
    <location>
        <begin position="1"/>
        <end position="12"/>
    </location>
</feature>
<organism evidence="2 3">
    <name type="scientific">Mycena chlorophos</name>
    <name type="common">Agaric fungus</name>
    <name type="synonym">Agaricus chlorophos</name>
    <dbReference type="NCBI Taxonomy" id="658473"/>
    <lineage>
        <taxon>Eukaryota</taxon>
        <taxon>Fungi</taxon>
        <taxon>Dikarya</taxon>
        <taxon>Basidiomycota</taxon>
        <taxon>Agaricomycotina</taxon>
        <taxon>Agaricomycetes</taxon>
        <taxon>Agaricomycetidae</taxon>
        <taxon>Agaricales</taxon>
        <taxon>Marasmiineae</taxon>
        <taxon>Mycenaceae</taxon>
        <taxon>Mycena</taxon>
    </lineage>
</organism>